<comment type="caution">
    <text evidence="2">The sequence shown here is derived from an EMBL/GenBank/DDBJ whole genome shotgun (WGS) entry which is preliminary data.</text>
</comment>
<accession>A0A5C6W8T5</accession>
<dbReference type="AlphaFoldDB" id="A0A5C6W8T5"/>
<keyword evidence="1" id="KW-0472">Membrane</keyword>
<keyword evidence="1" id="KW-1133">Transmembrane helix</keyword>
<evidence type="ECO:0000313" key="2">
    <source>
        <dbReference type="EMBL" id="TXC92848.1"/>
    </source>
</evidence>
<name>A0A5C6W8T5_9BACI</name>
<feature type="transmembrane region" description="Helical" evidence="1">
    <location>
        <begin position="38"/>
        <end position="59"/>
    </location>
</feature>
<keyword evidence="1" id="KW-0812">Transmembrane</keyword>
<proteinExistence type="predicted"/>
<dbReference type="Proteomes" id="UP000321363">
    <property type="component" value="Unassembled WGS sequence"/>
</dbReference>
<reference evidence="2 3" key="1">
    <citation type="journal article" date="2005" name="Int. J. Syst. Evol. Microbiol.">
        <title>Bacillus litoralis sp. nov., isolated from a tidal flat of the Yellow Sea in Korea.</title>
        <authorList>
            <person name="Yoon J.H."/>
            <person name="Oh T.K."/>
        </authorList>
    </citation>
    <scope>NUCLEOTIDE SEQUENCE [LARGE SCALE GENOMIC DNA]</scope>
    <source>
        <strain evidence="2 3">SW-211</strain>
    </source>
</reference>
<sequence length="70" mass="7617">MRKKAIKVNPTVTVIFSIVGILLGISGVHYIINGQGLYDILMGISLVITGFIGGLLGFLQYSHNKKSRKN</sequence>
<evidence type="ECO:0000313" key="3">
    <source>
        <dbReference type="Proteomes" id="UP000321363"/>
    </source>
</evidence>
<gene>
    <name evidence="2" type="ORF">FS935_01220</name>
</gene>
<evidence type="ECO:0000256" key="1">
    <source>
        <dbReference type="SAM" id="Phobius"/>
    </source>
</evidence>
<keyword evidence="3" id="KW-1185">Reference proteome</keyword>
<dbReference type="RefSeq" id="WP_146945710.1">
    <property type="nucleotide sequence ID" value="NZ_VOQF01000001.1"/>
</dbReference>
<organism evidence="2 3">
    <name type="scientific">Metabacillus litoralis</name>
    <dbReference type="NCBI Taxonomy" id="152268"/>
    <lineage>
        <taxon>Bacteria</taxon>
        <taxon>Bacillati</taxon>
        <taxon>Bacillota</taxon>
        <taxon>Bacilli</taxon>
        <taxon>Bacillales</taxon>
        <taxon>Bacillaceae</taxon>
        <taxon>Metabacillus</taxon>
    </lineage>
</organism>
<protein>
    <submittedName>
        <fullName evidence="2">Uncharacterized protein</fullName>
    </submittedName>
</protein>
<feature type="transmembrane region" description="Helical" evidence="1">
    <location>
        <begin position="12"/>
        <end position="32"/>
    </location>
</feature>
<dbReference type="EMBL" id="VOQF01000001">
    <property type="protein sequence ID" value="TXC92848.1"/>
    <property type="molecule type" value="Genomic_DNA"/>
</dbReference>